<evidence type="ECO:0000256" key="2">
    <source>
        <dbReference type="ARBA" id="ARBA00049106"/>
    </source>
</evidence>
<evidence type="ECO:0000256" key="1">
    <source>
        <dbReference type="ARBA" id="ARBA00008710"/>
    </source>
</evidence>
<dbReference type="PANTHER" id="PTHR39428:SF1">
    <property type="entry name" value="F420H(2)-DEPENDENT QUINONE REDUCTASE RV1261C"/>
    <property type="match status" value="1"/>
</dbReference>
<keyword evidence="4" id="KW-1185">Reference proteome</keyword>
<dbReference type="Gene3D" id="2.30.110.10">
    <property type="entry name" value="Electron Transport, Fmn-binding Protein, Chain A"/>
    <property type="match status" value="1"/>
</dbReference>
<dbReference type="InterPro" id="IPR004378">
    <property type="entry name" value="F420H2_quin_Rdtase"/>
</dbReference>
<dbReference type="PANTHER" id="PTHR39428">
    <property type="entry name" value="F420H(2)-DEPENDENT QUINONE REDUCTASE RV1261C"/>
    <property type="match status" value="1"/>
</dbReference>
<dbReference type="SUPFAM" id="SSF50475">
    <property type="entry name" value="FMN-binding split barrel"/>
    <property type="match status" value="1"/>
</dbReference>
<name>A0ABN4GRM1_9ACTN</name>
<gene>
    <name evidence="3" type="ORF">ABB07_39655</name>
</gene>
<keyword evidence="3" id="KW-0614">Plasmid</keyword>
<evidence type="ECO:0000313" key="4">
    <source>
        <dbReference type="Proteomes" id="UP000035366"/>
    </source>
</evidence>
<comment type="similarity">
    <text evidence="1">Belongs to the F420H(2)-dependent quinone reductase family.</text>
</comment>
<dbReference type="EMBL" id="CP011499">
    <property type="protein sequence ID" value="AKJ15924.1"/>
    <property type="molecule type" value="Genomic_DNA"/>
</dbReference>
<organism evidence="3 4">
    <name type="scientific">Streptomyces incarnatus</name>
    <dbReference type="NCBI Taxonomy" id="665007"/>
    <lineage>
        <taxon>Bacteria</taxon>
        <taxon>Bacillati</taxon>
        <taxon>Actinomycetota</taxon>
        <taxon>Actinomycetes</taxon>
        <taxon>Kitasatosporales</taxon>
        <taxon>Streptomycetaceae</taxon>
        <taxon>Streptomyces</taxon>
    </lineage>
</organism>
<dbReference type="InterPro" id="IPR012349">
    <property type="entry name" value="Split_barrel_FMN-bd"/>
</dbReference>
<geneLocation type="plasmid" evidence="3 4">
    <name>unnamed_2</name>
</geneLocation>
<sequence>MANHARRYAATAGAEGHDWKGAETLLLTTIGRRSGLPRRTVVIYGRHQDAYVVVASNLGADNHPDWYLNLQQRPTALIQVRDQQFTVQARTVTGEEHRLLWKLMTGLWPAYDTYQQSTQRPIPTVILQPQS</sequence>
<evidence type="ECO:0000313" key="3">
    <source>
        <dbReference type="EMBL" id="AKJ15924.1"/>
    </source>
</evidence>
<accession>A0ABN4GRM1</accession>
<dbReference type="Pfam" id="PF04075">
    <property type="entry name" value="F420H2_quin_red"/>
    <property type="match status" value="1"/>
</dbReference>
<reference evidence="3 4" key="1">
    <citation type="journal article" date="2015" name="ISME J.">
        <title>Draft Genome Sequence of Streptomyces incarnatus NRRL8089, which Produces the Nucleoside Antibiotic Sinefungin.</title>
        <authorList>
            <person name="Oshima K."/>
            <person name="Hattori M."/>
            <person name="Shimizu H."/>
            <person name="Fukuda K."/>
            <person name="Nemoto M."/>
            <person name="Inagaki K."/>
            <person name="Tamura T."/>
        </authorList>
    </citation>
    <scope>NUCLEOTIDE SEQUENCE [LARGE SCALE GENOMIC DNA]</scope>
    <source>
        <strain evidence="3 4">NRRL 8089</strain>
    </source>
</reference>
<dbReference type="Proteomes" id="UP000035366">
    <property type="component" value="Plasmid unnamed_2"/>
</dbReference>
<proteinExistence type="inferred from homology"/>
<protein>
    <submittedName>
        <fullName evidence="3">Nitroreductase</fullName>
    </submittedName>
</protein>
<dbReference type="NCBIfam" id="TIGR00026">
    <property type="entry name" value="hi_GC_TIGR00026"/>
    <property type="match status" value="1"/>
</dbReference>
<comment type="catalytic activity">
    <reaction evidence="2">
        <text>oxidized coenzyme F420-(gamma-L-Glu)(n) + a quinol + H(+) = reduced coenzyme F420-(gamma-L-Glu)(n) + a quinone</text>
        <dbReference type="Rhea" id="RHEA:39663"/>
        <dbReference type="Rhea" id="RHEA-COMP:12939"/>
        <dbReference type="Rhea" id="RHEA-COMP:14378"/>
        <dbReference type="ChEBI" id="CHEBI:15378"/>
        <dbReference type="ChEBI" id="CHEBI:24646"/>
        <dbReference type="ChEBI" id="CHEBI:132124"/>
        <dbReference type="ChEBI" id="CHEBI:133980"/>
        <dbReference type="ChEBI" id="CHEBI:139511"/>
    </reaction>
</comment>